<proteinExistence type="predicted"/>
<evidence type="ECO:0000256" key="1">
    <source>
        <dbReference type="SAM" id="SignalP"/>
    </source>
</evidence>
<evidence type="ECO:0000313" key="2">
    <source>
        <dbReference type="Ensembl" id="ENSCSAP00000017344.1"/>
    </source>
</evidence>
<dbReference type="OMA" id="GCTCRIP"/>
<feature type="signal peptide" evidence="1">
    <location>
        <begin position="1"/>
        <end position="19"/>
    </location>
</feature>
<keyword evidence="1" id="KW-0732">Signal</keyword>
<keyword evidence="3" id="KW-1185">Reference proteome</keyword>
<dbReference type="Bgee" id="ENSCSAG00000000662">
    <property type="expression patterns" value="Expressed in pituitary gland and 1 other cell type or tissue"/>
</dbReference>
<name>A0A0D9S905_CHLSB</name>
<feature type="chain" id="PRO_5002346862" evidence="1">
    <location>
        <begin position="20"/>
        <end position="108"/>
    </location>
</feature>
<evidence type="ECO:0000313" key="3">
    <source>
        <dbReference type="Proteomes" id="UP000029965"/>
    </source>
</evidence>
<sequence>WPWSKYLLFMIRMCGPSSCFKPGPTGGTTPVAVTIAGREAGSPLLLQAPGSRQGDCPLVRAPHLTTGEEIRQPGQSQIGGCTCRIPLDISVFRLFPASRSEADPVRAR</sequence>
<accession>A0A0D9S905</accession>
<dbReference type="AlphaFoldDB" id="A0A0D9S905"/>
<dbReference type="EMBL" id="AQIB01136044">
    <property type="status" value="NOT_ANNOTATED_CDS"/>
    <property type="molecule type" value="Genomic_DNA"/>
</dbReference>
<dbReference type="Ensembl" id="ENSCSAT00000017873.1">
    <property type="protein sequence ID" value="ENSCSAP00000017344.1"/>
    <property type="gene ID" value="ENSCSAG00000000662.1"/>
</dbReference>
<reference evidence="2" key="3">
    <citation type="submission" date="2025-09" db="UniProtKB">
        <authorList>
            <consortium name="Ensembl"/>
        </authorList>
    </citation>
    <scope>IDENTIFICATION</scope>
</reference>
<dbReference type="eggNOG" id="ENOG502TIAG">
    <property type="taxonomic scope" value="Eukaryota"/>
</dbReference>
<organism evidence="2 3">
    <name type="scientific">Chlorocebus sabaeus</name>
    <name type="common">Green monkey</name>
    <name type="synonym">Simia sabaea</name>
    <dbReference type="NCBI Taxonomy" id="60711"/>
    <lineage>
        <taxon>Eukaryota</taxon>
        <taxon>Metazoa</taxon>
        <taxon>Chordata</taxon>
        <taxon>Craniata</taxon>
        <taxon>Vertebrata</taxon>
        <taxon>Euteleostomi</taxon>
        <taxon>Mammalia</taxon>
        <taxon>Eutheria</taxon>
        <taxon>Euarchontoglires</taxon>
        <taxon>Primates</taxon>
        <taxon>Haplorrhini</taxon>
        <taxon>Catarrhini</taxon>
        <taxon>Cercopithecidae</taxon>
        <taxon>Cercopithecinae</taxon>
        <taxon>Chlorocebus</taxon>
    </lineage>
</organism>
<protein>
    <submittedName>
        <fullName evidence="2">Uncharacterized protein</fullName>
    </submittedName>
</protein>
<reference evidence="2" key="2">
    <citation type="submission" date="2025-08" db="UniProtKB">
        <authorList>
            <consortium name="Ensembl"/>
        </authorList>
    </citation>
    <scope>IDENTIFICATION</scope>
</reference>
<reference evidence="2 3" key="1">
    <citation type="submission" date="2014-03" db="EMBL/GenBank/DDBJ databases">
        <authorList>
            <person name="Warren W."/>
            <person name="Wilson R.K."/>
        </authorList>
    </citation>
    <scope>NUCLEOTIDE SEQUENCE</scope>
</reference>
<dbReference type="GeneTree" id="ENSGT00390000013251"/>
<dbReference type="Proteomes" id="UP000029965">
    <property type="component" value="Chromosome 20"/>
</dbReference>